<feature type="domain" description="Kazal-like" evidence="2">
    <location>
        <begin position="752"/>
        <end position="795"/>
    </location>
</feature>
<dbReference type="PROSITE" id="PS00282">
    <property type="entry name" value="KAZAL_1"/>
    <property type="match status" value="1"/>
</dbReference>
<feature type="domain" description="Kazal-like" evidence="2">
    <location>
        <begin position="631"/>
        <end position="677"/>
    </location>
</feature>
<evidence type="ECO:0000256" key="1">
    <source>
        <dbReference type="SAM" id="SignalP"/>
    </source>
</evidence>
<dbReference type="PROSITE" id="PS51465">
    <property type="entry name" value="KAZAL_2"/>
    <property type="match status" value="2"/>
</dbReference>
<evidence type="ECO:0000313" key="3">
    <source>
        <dbReference type="EnsemblMetazoa" id="AALFPA23_004773.P5917"/>
    </source>
</evidence>
<accession>A0ABM1Y1B8</accession>
<dbReference type="RefSeq" id="XP_062715933.1">
    <property type="nucleotide sequence ID" value="XM_062859949.1"/>
</dbReference>
<dbReference type="InterPro" id="IPR039016">
    <property type="entry name" value="RECK"/>
</dbReference>
<dbReference type="RefSeq" id="XP_062715932.1">
    <property type="nucleotide sequence ID" value="XM_062859948.1"/>
</dbReference>
<dbReference type="Pfam" id="PF23298">
    <property type="entry name" value="FZ_RECK"/>
    <property type="match status" value="1"/>
</dbReference>
<dbReference type="Pfam" id="PF22961">
    <property type="entry name" value="RECK-like_N"/>
    <property type="match status" value="1"/>
</dbReference>
<dbReference type="Pfam" id="PF25028">
    <property type="entry name" value="FnI_RECK"/>
    <property type="match status" value="1"/>
</dbReference>
<protein>
    <recommendedName>
        <fullName evidence="2">Kazal-like domain-containing protein</fullName>
    </recommendedName>
</protein>
<keyword evidence="4" id="KW-1185">Reference proteome</keyword>
<dbReference type="InterPro" id="IPR056976">
    <property type="entry name" value="EGF1_RECK"/>
</dbReference>
<dbReference type="EnsemblMetazoa" id="AALFPA23_004773.R5924">
    <property type="protein sequence ID" value="AALFPA23_004773.P5924"/>
    <property type="gene ID" value="AALFPA23_004773"/>
</dbReference>
<name>A0ABM1Y1B8_AEDAL</name>
<dbReference type="SUPFAM" id="SSF100895">
    <property type="entry name" value="Kazal-type serine protease inhibitors"/>
    <property type="match status" value="2"/>
</dbReference>
<dbReference type="RefSeq" id="XP_062715936.1">
    <property type="nucleotide sequence ID" value="XM_062859952.1"/>
</dbReference>
<dbReference type="RefSeq" id="XP_062715934.1">
    <property type="nucleotide sequence ID" value="XM_062859950.1"/>
</dbReference>
<dbReference type="EnsemblMetazoa" id="AALFPA23_004773.R5920">
    <property type="protein sequence ID" value="AALFPA23_004773.P5920"/>
    <property type="gene ID" value="AALFPA23_004773"/>
</dbReference>
<dbReference type="InterPro" id="IPR036058">
    <property type="entry name" value="Kazal_dom_sf"/>
</dbReference>
<dbReference type="SMART" id="SM00280">
    <property type="entry name" value="KAZAL"/>
    <property type="match status" value="2"/>
</dbReference>
<dbReference type="EnsemblMetazoa" id="AALFPA23_004773.R5918">
    <property type="protein sequence ID" value="AALFPA23_004773.P5918"/>
    <property type="gene ID" value="AALFPA23_004773"/>
</dbReference>
<dbReference type="Pfam" id="PF23332">
    <property type="entry name" value="CC4_RECK"/>
    <property type="match status" value="2"/>
</dbReference>
<dbReference type="Gene3D" id="3.30.60.30">
    <property type="match status" value="2"/>
</dbReference>
<dbReference type="RefSeq" id="XP_062715930.1">
    <property type="nucleotide sequence ID" value="XM_062859946.1"/>
</dbReference>
<organism evidence="3 4">
    <name type="scientific">Aedes albopictus</name>
    <name type="common">Asian tiger mosquito</name>
    <name type="synonym">Stegomyia albopicta</name>
    <dbReference type="NCBI Taxonomy" id="7160"/>
    <lineage>
        <taxon>Eukaryota</taxon>
        <taxon>Metazoa</taxon>
        <taxon>Ecdysozoa</taxon>
        <taxon>Arthropoda</taxon>
        <taxon>Hexapoda</taxon>
        <taxon>Insecta</taxon>
        <taxon>Pterygota</taxon>
        <taxon>Neoptera</taxon>
        <taxon>Endopterygota</taxon>
        <taxon>Diptera</taxon>
        <taxon>Nematocera</taxon>
        <taxon>Culicoidea</taxon>
        <taxon>Culicidae</taxon>
        <taxon>Culicinae</taxon>
        <taxon>Aedini</taxon>
        <taxon>Aedes</taxon>
        <taxon>Stegomyia</taxon>
    </lineage>
</organism>
<dbReference type="EnsemblMetazoa" id="AALFPA23_004773.R5922">
    <property type="protein sequence ID" value="AALFPA23_004773.P5922"/>
    <property type="gene ID" value="AALFPA23_004773"/>
</dbReference>
<dbReference type="PANTHER" id="PTHR13487">
    <property type="entry name" value="SERINE PROTEASE INHIBITOR"/>
    <property type="match status" value="1"/>
</dbReference>
<dbReference type="RefSeq" id="XP_062715931.1">
    <property type="nucleotide sequence ID" value="XM_062859947.1"/>
</dbReference>
<feature type="chain" id="PRO_5045023512" description="Kazal-like domain-containing protein" evidence="1">
    <location>
        <begin position="20"/>
        <end position="976"/>
    </location>
</feature>
<dbReference type="EnsemblMetazoa" id="AALFPA23_004773.R5919">
    <property type="protein sequence ID" value="AALFPA23_004773.P5919"/>
    <property type="gene ID" value="AALFPA23_004773"/>
</dbReference>
<reference evidence="4" key="1">
    <citation type="journal article" date="2015" name="Proc. Natl. Acad. Sci. U.S.A.">
        <title>Genome sequence of the Asian Tiger mosquito, Aedes albopictus, reveals insights into its biology, genetics, and evolution.</title>
        <authorList>
            <person name="Chen X.G."/>
            <person name="Jiang X."/>
            <person name="Gu J."/>
            <person name="Xu M."/>
            <person name="Wu Y."/>
            <person name="Deng Y."/>
            <person name="Zhang C."/>
            <person name="Bonizzoni M."/>
            <person name="Dermauw W."/>
            <person name="Vontas J."/>
            <person name="Armbruster P."/>
            <person name="Huang X."/>
            <person name="Yang Y."/>
            <person name="Zhang H."/>
            <person name="He W."/>
            <person name="Peng H."/>
            <person name="Liu Y."/>
            <person name="Wu K."/>
            <person name="Chen J."/>
            <person name="Lirakis M."/>
            <person name="Topalis P."/>
            <person name="Van Leeuwen T."/>
            <person name="Hall A.B."/>
            <person name="Jiang X."/>
            <person name="Thorpe C."/>
            <person name="Mueller R.L."/>
            <person name="Sun C."/>
            <person name="Waterhouse R.M."/>
            <person name="Yan G."/>
            <person name="Tu Z.J."/>
            <person name="Fang X."/>
            <person name="James A.A."/>
        </authorList>
    </citation>
    <scope>NUCLEOTIDE SEQUENCE [LARGE SCALE GENOMIC DNA]</scope>
    <source>
        <strain evidence="4">Foshan</strain>
    </source>
</reference>
<dbReference type="EnsemblMetazoa" id="AALFPA23_004773.R5921">
    <property type="protein sequence ID" value="AALFPA23_004773.P5921"/>
    <property type="gene ID" value="AALFPA23_004773"/>
</dbReference>
<dbReference type="Pfam" id="PF25027">
    <property type="entry name" value="EGF1_RECK"/>
    <property type="match status" value="1"/>
</dbReference>
<dbReference type="CDD" id="cd00104">
    <property type="entry name" value="KAZAL_FS"/>
    <property type="match status" value="1"/>
</dbReference>
<evidence type="ECO:0000313" key="4">
    <source>
        <dbReference type="Proteomes" id="UP000069940"/>
    </source>
</evidence>
<dbReference type="GeneID" id="109402885"/>
<dbReference type="RefSeq" id="XP_062715935.1">
    <property type="nucleotide sequence ID" value="XM_062859951.1"/>
</dbReference>
<dbReference type="EnsemblMetazoa" id="AALFPA23_004773.R5917">
    <property type="protein sequence ID" value="AALFPA23_004773.P5917"/>
    <property type="gene ID" value="AALFPA23_004773"/>
</dbReference>
<sequence length="976" mass="108509">MSWRYRVLALCGLAAVSLAWSSGSAEYQDDDLTQPAYVNMTDIFSCCSGVHGSCKAACESLSLVKLATDSANKDWKLHDIRRLCQSSESPFWHCMNNTLASIQKGMTWPGRACCALGMSLRCQNTCARASRREDLLTGCRHSDEQQLFNCVERQEDGDSCCGQARTSECLLACKDVFRSNQTPNKHQRELVQNTCSNNNTDVLQCIKGYVEVTINGNLKHYLPCCDQTTESQCKKACRDTLLDGSFTEEETIDILQSSGCGVPLPHDPLWKCFFSFGKSKVVPVNSNEISRINQVGMDSAKMHCCLKANSTRCRKFCIATYSNEWTTNLAEFEQGCLLSMEEYSMKQCVDEVDEPCELGCDGLSYCSNFNNRPTELFRSCRAQSDNAALSDVEQWKEQHFVRLPGINLPIRNISECSLETWKSIACLLQIKPCTRSYHTNRICREDCYEVLGRCVDWNRMTVKHSVASLCEMFSPNDDNESECVSLKRYLEPSDVLLKNTDVLLVSPCKGNPCNSSQVCIVNRDGTFGYKCVNGCPLGEASSYMVPEGTFVRIPVSSTIKGCLKVCRCGAGGRIEKCQPIPCISYDSCVLAGKRIEHLSFFYVECNICSCFAGEITCTKKQCRRPGLTNKSFTTLPCNCPVHYVPVCARNGNTYPSACIAKCAGIQDGDIQFGPCRARDPCDGIECNPLSVCIPDRNVCLSTMHKPCPQHQCVSLASVNCSVITSIRDTNLNFYPTVCDLVKSGGLFAYREKYFTHCETSRKRTQVCGVNGITYRSECEAWADYSTVDYNGPCQEVGVISDSLEAKCSSVKCPKRKSYECSQVIPPGACCPVCGTALRIVYSRKQVDRALYALKGVNTEILTLKSILSSLERLLQTVECRISGQLTFENDIYVIVENVSKHPNYLQVEICSREAEKLVTLIRTQSHMITSELNLSALIVANLVKTNVDSGAHKISNSLLLVLIFVQSLILVRSFLR</sequence>
<dbReference type="Pfam" id="PF07648">
    <property type="entry name" value="Kazal_2"/>
    <property type="match status" value="2"/>
</dbReference>
<dbReference type="InterPro" id="IPR056978">
    <property type="entry name" value="CC4_RECK"/>
</dbReference>
<dbReference type="InterPro" id="IPR056977">
    <property type="entry name" value="FnI_RECK"/>
</dbReference>
<reference evidence="3" key="2">
    <citation type="submission" date="2025-05" db="UniProtKB">
        <authorList>
            <consortium name="EnsemblMetazoa"/>
        </authorList>
    </citation>
    <scope>IDENTIFICATION</scope>
    <source>
        <strain evidence="3">Foshan</strain>
    </source>
</reference>
<keyword evidence="1" id="KW-0732">Signal</keyword>
<evidence type="ECO:0000259" key="2">
    <source>
        <dbReference type="PROSITE" id="PS51465"/>
    </source>
</evidence>
<feature type="signal peptide" evidence="1">
    <location>
        <begin position="1"/>
        <end position="19"/>
    </location>
</feature>
<dbReference type="InterPro" id="IPR002350">
    <property type="entry name" value="Kazal_dom"/>
</dbReference>
<dbReference type="InterPro" id="IPR056979">
    <property type="entry name" value="FZ_RECK"/>
</dbReference>
<dbReference type="Proteomes" id="UP000069940">
    <property type="component" value="Unassembled WGS sequence"/>
</dbReference>
<dbReference type="InterPro" id="IPR055110">
    <property type="entry name" value="RECK-like_N"/>
</dbReference>
<dbReference type="PANTHER" id="PTHR13487:SF3">
    <property type="entry name" value="REVERSION-INDUCING CYSTEINE-RICH PROTEIN WITH KAZAL MOTIFS"/>
    <property type="match status" value="1"/>
</dbReference>
<proteinExistence type="predicted"/>